<name>A0AA36EJM5_LACSI</name>
<sequence length="362" mass="40848">MHSRRVSQCLILQFEALISLVKYGGVERYVYGNKKLMIMRVVIFIYGVWSSRRSIDGMVDDKDIPGGQQNEQAHLDEDDEDVGVEYRVHDPNVDWREMMPRLGDYCESTDQLRNYHFGSIVTSNWLAKHYLKDAIIKPKITLLEMQEDVLQRLSNLDTTFLVGVESNLGCNYLKSLYVGFKDFRGCRRVIGLDGSFLMGQVKGEILTSIGRDSNNHVYLIACAVVNVENMDNWTWFIENLVADLDLGAGNGLVIILDQQKVPTTYIIGPAILRRDAAHPPVSKSGDQDGGHAITPMKRTKMMARRGGKTKVFGSRNKTPKKTPNGKQHKSQAKDDVSLTCDEDFNDLFTHTPNGTQPMSQEN</sequence>
<proteinExistence type="predicted"/>
<organism evidence="3 4">
    <name type="scientific">Lactuca saligna</name>
    <name type="common">Willowleaf lettuce</name>
    <dbReference type="NCBI Taxonomy" id="75948"/>
    <lineage>
        <taxon>Eukaryota</taxon>
        <taxon>Viridiplantae</taxon>
        <taxon>Streptophyta</taxon>
        <taxon>Embryophyta</taxon>
        <taxon>Tracheophyta</taxon>
        <taxon>Spermatophyta</taxon>
        <taxon>Magnoliopsida</taxon>
        <taxon>eudicotyledons</taxon>
        <taxon>Gunneridae</taxon>
        <taxon>Pentapetalae</taxon>
        <taxon>asterids</taxon>
        <taxon>campanulids</taxon>
        <taxon>Asterales</taxon>
        <taxon>Asteraceae</taxon>
        <taxon>Cichorioideae</taxon>
        <taxon>Cichorieae</taxon>
        <taxon>Lactucinae</taxon>
        <taxon>Lactuca</taxon>
    </lineage>
</organism>
<dbReference type="Pfam" id="PF10551">
    <property type="entry name" value="MULE"/>
    <property type="match status" value="1"/>
</dbReference>
<reference evidence="3" key="1">
    <citation type="submission" date="2023-04" db="EMBL/GenBank/DDBJ databases">
        <authorList>
            <person name="Vijverberg K."/>
            <person name="Xiong W."/>
            <person name="Schranz E."/>
        </authorList>
    </citation>
    <scope>NUCLEOTIDE SEQUENCE</scope>
</reference>
<evidence type="ECO:0000259" key="2">
    <source>
        <dbReference type="Pfam" id="PF10551"/>
    </source>
</evidence>
<feature type="region of interest" description="Disordered" evidence="1">
    <location>
        <begin position="343"/>
        <end position="362"/>
    </location>
</feature>
<evidence type="ECO:0000313" key="4">
    <source>
        <dbReference type="Proteomes" id="UP001177003"/>
    </source>
</evidence>
<keyword evidence="4" id="KW-1185">Reference proteome</keyword>
<dbReference type="AlphaFoldDB" id="A0AA36EJM5"/>
<gene>
    <name evidence="3" type="ORF">LSALG_LOCUS36929</name>
</gene>
<feature type="compositionally biased region" description="Polar residues" evidence="1">
    <location>
        <begin position="348"/>
        <end position="362"/>
    </location>
</feature>
<accession>A0AA36EJM5</accession>
<feature type="region of interest" description="Disordered" evidence="1">
    <location>
        <begin position="277"/>
        <end position="338"/>
    </location>
</feature>
<feature type="compositionally biased region" description="Basic residues" evidence="1">
    <location>
        <begin position="297"/>
        <end position="308"/>
    </location>
</feature>
<dbReference type="PANTHER" id="PTHR31973:SF197">
    <property type="entry name" value="SWIM-TYPE DOMAIN-CONTAINING PROTEIN"/>
    <property type="match status" value="1"/>
</dbReference>
<dbReference type="PANTHER" id="PTHR31973">
    <property type="entry name" value="POLYPROTEIN, PUTATIVE-RELATED"/>
    <property type="match status" value="1"/>
</dbReference>
<evidence type="ECO:0000256" key="1">
    <source>
        <dbReference type="SAM" id="MobiDB-lite"/>
    </source>
</evidence>
<dbReference type="InterPro" id="IPR018289">
    <property type="entry name" value="MULE_transposase_dom"/>
</dbReference>
<feature type="domain" description="MULE transposase" evidence="2">
    <location>
        <begin position="189"/>
        <end position="260"/>
    </location>
</feature>
<dbReference type="Proteomes" id="UP001177003">
    <property type="component" value="Chromosome 8"/>
</dbReference>
<evidence type="ECO:0000313" key="3">
    <source>
        <dbReference type="EMBL" id="CAI9298152.1"/>
    </source>
</evidence>
<dbReference type="EMBL" id="OX465084">
    <property type="protein sequence ID" value="CAI9298152.1"/>
    <property type="molecule type" value="Genomic_DNA"/>
</dbReference>
<protein>
    <recommendedName>
        <fullName evidence="2">MULE transposase domain-containing protein</fullName>
    </recommendedName>
</protein>